<keyword evidence="2" id="KW-0067">ATP-binding</keyword>
<dbReference type="GO" id="GO:0016301">
    <property type="term" value="F:kinase activity"/>
    <property type="evidence" value="ECO:0007669"/>
    <property type="project" value="UniProtKB-KW"/>
</dbReference>
<dbReference type="Pfam" id="PF08433">
    <property type="entry name" value="KTI12"/>
    <property type="match status" value="1"/>
</dbReference>
<dbReference type="Proteomes" id="UP000515162">
    <property type="component" value="Chromosome X"/>
</dbReference>
<dbReference type="InterPro" id="IPR052648">
    <property type="entry name" value="Ser-tRNA(Sec)_kinase"/>
</dbReference>
<dbReference type="InterPro" id="IPR027417">
    <property type="entry name" value="P-loop_NTPase"/>
</dbReference>
<gene>
    <name evidence="5" type="primary">LOC117147976</name>
</gene>
<protein>
    <submittedName>
        <fullName evidence="5">L-seryl-tRNA(Sec) kinase</fullName>
    </submittedName>
</protein>
<dbReference type="GO" id="GO:0000049">
    <property type="term" value="F:tRNA binding"/>
    <property type="evidence" value="ECO:0007669"/>
    <property type="project" value="TreeGrafter"/>
</dbReference>
<dbReference type="AlphaFoldDB" id="A0A6P8KX25"/>
<keyword evidence="5" id="KW-0418">Kinase</keyword>
<keyword evidence="1" id="KW-0547">Nucleotide-binding</keyword>
<dbReference type="Gene3D" id="3.40.50.300">
    <property type="entry name" value="P-loop containing nucleotide triphosphate hydrolases"/>
    <property type="match status" value="1"/>
</dbReference>
<accession>A0A6P8KX25</accession>
<keyword evidence="5" id="KW-0808">Transferase</keyword>
<evidence type="ECO:0000256" key="2">
    <source>
        <dbReference type="ARBA" id="ARBA00022840"/>
    </source>
</evidence>
<dbReference type="PANTHER" id="PTHR20873">
    <property type="entry name" value="L-SERYL-TRNA(SEC) KINASE"/>
    <property type="match status" value="1"/>
</dbReference>
<proteinExistence type="predicted"/>
<evidence type="ECO:0000256" key="1">
    <source>
        <dbReference type="ARBA" id="ARBA00022741"/>
    </source>
</evidence>
<dbReference type="RefSeq" id="XP_033171017.1">
    <property type="nucleotide sequence ID" value="XM_033315126.1"/>
</dbReference>
<dbReference type="GeneID" id="117147976"/>
<keyword evidence="3" id="KW-0732">Signal</keyword>
<evidence type="ECO:0000256" key="3">
    <source>
        <dbReference type="SAM" id="SignalP"/>
    </source>
</evidence>
<dbReference type="CTD" id="118672"/>
<organism evidence="4 5">
    <name type="scientific">Drosophila mauritiana</name>
    <name type="common">Fruit fly</name>
    <dbReference type="NCBI Taxonomy" id="7226"/>
    <lineage>
        <taxon>Eukaryota</taxon>
        <taxon>Metazoa</taxon>
        <taxon>Ecdysozoa</taxon>
        <taxon>Arthropoda</taxon>
        <taxon>Hexapoda</taxon>
        <taxon>Insecta</taxon>
        <taxon>Pterygota</taxon>
        <taxon>Neoptera</taxon>
        <taxon>Endopterygota</taxon>
        <taxon>Diptera</taxon>
        <taxon>Brachycera</taxon>
        <taxon>Muscomorpha</taxon>
        <taxon>Ephydroidea</taxon>
        <taxon>Drosophilidae</taxon>
        <taxon>Drosophila</taxon>
        <taxon>Sophophora</taxon>
    </lineage>
</organism>
<keyword evidence="4" id="KW-1185">Reference proteome</keyword>
<feature type="signal peptide" evidence="3">
    <location>
        <begin position="1"/>
        <end position="16"/>
    </location>
</feature>
<feature type="chain" id="PRO_5027998070" evidence="3">
    <location>
        <begin position="17"/>
        <end position="293"/>
    </location>
</feature>
<dbReference type="PANTHER" id="PTHR20873:SF0">
    <property type="entry name" value="L-SERYL-TRNA(SEC) KINASE"/>
    <property type="match status" value="1"/>
</dbReference>
<sequence length="293" mass="32914">MRRICLVALIGLPAAGKSSLCSWLLGQQTALRVRHIVHLCYDDFLDATPSADLAYKEQRGRIFKLIEKLISAIQEDADWPPQVRRISSSSDYSRGRHLILCDDNFYYRSMRFKLYQLCRDSGCIFGQIYMASSLDSCLQANSLRSDATRVPVNVVRQMNERLEVPDTSEAWERNSLTFNGLDMDATGSALLAFIAALLDLPAKETTSDLPPAAARGLLGQDQSLVHRLDLLLRTRIGALLERLTQEEDKRLAGQTLNSRRKEILTKFRTEVGGKQIDGEGEGDALDYYVNLLN</sequence>
<dbReference type="InterPro" id="IPR013641">
    <property type="entry name" value="KTI12/PSTK"/>
</dbReference>
<evidence type="ECO:0000313" key="4">
    <source>
        <dbReference type="Proteomes" id="UP000515162"/>
    </source>
</evidence>
<evidence type="ECO:0000313" key="5">
    <source>
        <dbReference type="RefSeq" id="XP_033171017.1"/>
    </source>
</evidence>
<dbReference type="SUPFAM" id="SSF52540">
    <property type="entry name" value="P-loop containing nucleoside triphosphate hydrolases"/>
    <property type="match status" value="1"/>
</dbReference>
<name>A0A6P8KX25_DROMA</name>
<dbReference type="GO" id="GO:0005524">
    <property type="term" value="F:ATP binding"/>
    <property type="evidence" value="ECO:0007669"/>
    <property type="project" value="UniProtKB-KW"/>
</dbReference>
<reference evidence="5" key="1">
    <citation type="submission" date="2025-08" db="UniProtKB">
        <authorList>
            <consortium name="RefSeq"/>
        </authorList>
    </citation>
    <scope>IDENTIFICATION</scope>
    <source>
        <strain evidence="5">Mau12</strain>
        <tissue evidence="5">Whole Body</tissue>
    </source>
</reference>